<evidence type="ECO:0000256" key="4">
    <source>
        <dbReference type="SAM" id="Phobius"/>
    </source>
</evidence>
<evidence type="ECO:0000256" key="3">
    <source>
        <dbReference type="ARBA" id="ARBA00022679"/>
    </source>
</evidence>
<evidence type="ECO:0000313" key="6">
    <source>
        <dbReference type="EMBL" id="CAA6829660.1"/>
    </source>
</evidence>
<dbReference type="InterPro" id="IPR029044">
    <property type="entry name" value="Nucleotide-diphossugar_trans"/>
</dbReference>
<dbReference type="EMBL" id="CACVAT010000542">
    <property type="protein sequence ID" value="CAA6829660.1"/>
    <property type="molecule type" value="Genomic_DNA"/>
</dbReference>
<feature type="domain" description="Glycosyltransferase 2-like" evidence="5">
    <location>
        <begin position="84"/>
        <end position="251"/>
    </location>
</feature>
<accession>A0A6S6UL35</accession>
<evidence type="ECO:0000256" key="2">
    <source>
        <dbReference type="ARBA" id="ARBA00022676"/>
    </source>
</evidence>
<comment type="similarity">
    <text evidence="1">Belongs to the glycosyltransferase 2 family.</text>
</comment>
<dbReference type="SUPFAM" id="SSF53448">
    <property type="entry name" value="Nucleotide-diphospho-sugar transferases"/>
    <property type="match status" value="1"/>
</dbReference>
<feature type="transmembrane region" description="Helical" evidence="4">
    <location>
        <begin position="228"/>
        <end position="245"/>
    </location>
</feature>
<dbReference type="CDD" id="cd06423">
    <property type="entry name" value="CESA_like"/>
    <property type="match status" value="1"/>
</dbReference>
<dbReference type="AlphaFoldDB" id="A0A6S6UL35"/>
<keyword evidence="4" id="KW-0472">Membrane</keyword>
<dbReference type="GO" id="GO:0016757">
    <property type="term" value="F:glycosyltransferase activity"/>
    <property type="evidence" value="ECO:0007669"/>
    <property type="project" value="UniProtKB-KW"/>
</dbReference>
<dbReference type="Pfam" id="PF00535">
    <property type="entry name" value="Glycos_transf_2"/>
    <property type="match status" value="1"/>
</dbReference>
<dbReference type="PANTHER" id="PTHR43630:SF1">
    <property type="entry name" value="POLY-BETA-1,6-N-ACETYL-D-GLUCOSAMINE SYNTHASE"/>
    <property type="match status" value="1"/>
</dbReference>
<feature type="transmembrane region" description="Helical" evidence="4">
    <location>
        <begin position="40"/>
        <end position="64"/>
    </location>
</feature>
<name>A0A6S6UL35_9GAMM</name>
<dbReference type="PANTHER" id="PTHR43630">
    <property type="entry name" value="POLY-BETA-1,6-N-ACETYL-D-GLUCOSAMINE SYNTHASE"/>
    <property type="match status" value="1"/>
</dbReference>
<keyword evidence="3" id="KW-0808">Transferase</keyword>
<gene>
    <name evidence="6" type="ORF">HELGO_WM23232</name>
</gene>
<keyword evidence="4" id="KW-1133">Transmembrane helix</keyword>
<organism evidence="6">
    <name type="scientific">uncultured Thiotrichaceae bacterium</name>
    <dbReference type="NCBI Taxonomy" id="298394"/>
    <lineage>
        <taxon>Bacteria</taxon>
        <taxon>Pseudomonadati</taxon>
        <taxon>Pseudomonadota</taxon>
        <taxon>Gammaproteobacteria</taxon>
        <taxon>Thiotrichales</taxon>
        <taxon>Thiotrichaceae</taxon>
        <taxon>environmental samples</taxon>
    </lineage>
</organism>
<keyword evidence="4" id="KW-0812">Transmembrane</keyword>
<protein>
    <recommendedName>
        <fullName evidence="5">Glycosyltransferase 2-like domain-containing protein</fullName>
    </recommendedName>
</protein>
<feature type="transmembrane region" description="Helical" evidence="4">
    <location>
        <begin position="367"/>
        <end position="387"/>
    </location>
</feature>
<dbReference type="Gene3D" id="3.90.550.10">
    <property type="entry name" value="Spore Coat Polysaccharide Biosynthesis Protein SpsA, Chain A"/>
    <property type="match status" value="1"/>
</dbReference>
<evidence type="ECO:0000256" key="1">
    <source>
        <dbReference type="ARBA" id="ARBA00006739"/>
    </source>
</evidence>
<feature type="transmembrane region" description="Helical" evidence="4">
    <location>
        <begin position="329"/>
        <end position="355"/>
    </location>
</feature>
<dbReference type="InterPro" id="IPR001173">
    <property type="entry name" value="Glyco_trans_2-like"/>
</dbReference>
<reference evidence="6" key="1">
    <citation type="submission" date="2020-01" db="EMBL/GenBank/DDBJ databases">
        <authorList>
            <person name="Meier V. D."/>
            <person name="Meier V D."/>
        </authorList>
    </citation>
    <scope>NUCLEOTIDE SEQUENCE</scope>
    <source>
        <strain evidence="6">HLG_WM_MAG_09</strain>
    </source>
</reference>
<feature type="transmembrane region" description="Helical" evidence="4">
    <location>
        <begin position="12"/>
        <end position="34"/>
    </location>
</feature>
<sequence>MTQSKFSSFIRIAIIVVSLTYLFLCLLGGLEVSYTLQSSVVHFFIGLAILLVLRHLLLLTSAWIETSSPPAMWPEKNDWQPLVSIIIPAYNEEEVIEPSLKSLLNIEYAHYEIIMVDDGSTDNTVGIVKHIVRHNNPRMIPTQVIAQGNGGKANALNTGLIHASGDFVLCVDSDSRIFPDSLQKGLRHFKNKRIAAVAGNIIVANENNLITRFQQLEYLLSQNFIRRGLSLFGVVTVIPGPIGLFRKSALSEAHGYDEDKQLFAEDADLTVRLLALGWHISSDKNMKAATEAPDTINSILRQRYRWKRGIYQVLHKNFFDLITAPGHRYTLIAMMLALEGFLFEILGFGVTLFMLSNIILLGEVKLIVGWLILLLVLDMLTLLQAAGPYQFLKWLPLLTLQKLTYTLALQTWSVLALLDEWRSSNMSWDKVERTGTLRNGRTS</sequence>
<proteinExistence type="inferred from homology"/>
<keyword evidence="2" id="KW-0328">Glycosyltransferase</keyword>
<evidence type="ECO:0000259" key="5">
    <source>
        <dbReference type="Pfam" id="PF00535"/>
    </source>
</evidence>